<dbReference type="Gene3D" id="2.160.20.10">
    <property type="entry name" value="Single-stranded right-handed beta-helix, Pectin lyase-like"/>
    <property type="match status" value="2"/>
</dbReference>
<protein>
    <recommendedName>
        <fullName evidence="3">Right handed beta helix domain-containing protein</fullName>
    </recommendedName>
</protein>
<dbReference type="EMBL" id="LVZK01000001">
    <property type="protein sequence ID" value="OAP86398.1"/>
    <property type="molecule type" value="Genomic_DNA"/>
</dbReference>
<dbReference type="InterPro" id="IPR006626">
    <property type="entry name" value="PbH1"/>
</dbReference>
<dbReference type="AlphaFoldDB" id="A0A179B3Y1"/>
<feature type="chain" id="PRO_5038990438" description="Right handed beta helix domain-containing protein" evidence="2">
    <location>
        <begin position="28"/>
        <end position="763"/>
    </location>
</feature>
<dbReference type="SUPFAM" id="SSF51126">
    <property type="entry name" value="Pectin lyase-like"/>
    <property type="match status" value="1"/>
</dbReference>
<dbReference type="InterPro" id="IPR039448">
    <property type="entry name" value="Beta_helix"/>
</dbReference>
<feature type="region of interest" description="Disordered" evidence="1">
    <location>
        <begin position="33"/>
        <end position="117"/>
    </location>
</feature>
<comment type="caution">
    <text evidence="4">The sequence shown here is derived from an EMBL/GenBank/DDBJ whole genome shotgun (WGS) entry which is preliminary data.</text>
</comment>
<dbReference type="PROSITE" id="PS51257">
    <property type="entry name" value="PROKAR_LIPOPROTEIN"/>
    <property type="match status" value="1"/>
</dbReference>
<dbReference type="Pfam" id="PF13229">
    <property type="entry name" value="Beta_helix"/>
    <property type="match status" value="1"/>
</dbReference>
<name>A0A179B3Y1_9ACTO</name>
<dbReference type="SMART" id="SM00710">
    <property type="entry name" value="PbH1"/>
    <property type="match status" value="4"/>
</dbReference>
<reference evidence="4 5" key="1">
    <citation type="submission" date="2016-04" db="EMBL/GenBank/DDBJ databases">
        <title>Peptidophaga gingivicola gen. nov., sp. nov., isolated from human subgingival plaque.</title>
        <authorList>
            <person name="Beall C.J."/>
            <person name="Mokrzan E.M."/>
            <person name="Griffen A.L."/>
            <person name="Leys E.J."/>
        </authorList>
    </citation>
    <scope>NUCLEOTIDE SEQUENCE [LARGE SCALE GENOMIC DNA]</scope>
    <source>
        <strain evidence="4 5">BA112</strain>
    </source>
</reference>
<evidence type="ECO:0000259" key="3">
    <source>
        <dbReference type="Pfam" id="PF13229"/>
    </source>
</evidence>
<dbReference type="OrthoDB" id="9807425at2"/>
<evidence type="ECO:0000313" key="4">
    <source>
        <dbReference type="EMBL" id="OAP86398.1"/>
    </source>
</evidence>
<gene>
    <name evidence="4" type="ORF">A4H34_04435</name>
</gene>
<evidence type="ECO:0000256" key="1">
    <source>
        <dbReference type="SAM" id="MobiDB-lite"/>
    </source>
</evidence>
<evidence type="ECO:0000256" key="2">
    <source>
        <dbReference type="SAM" id="SignalP"/>
    </source>
</evidence>
<evidence type="ECO:0000313" key="5">
    <source>
        <dbReference type="Proteomes" id="UP000078368"/>
    </source>
</evidence>
<accession>A0A179B3Y1</accession>
<keyword evidence="5" id="KW-1185">Reference proteome</keyword>
<feature type="domain" description="Right handed beta helix" evidence="3">
    <location>
        <begin position="349"/>
        <end position="530"/>
    </location>
</feature>
<dbReference type="Proteomes" id="UP000078368">
    <property type="component" value="Unassembled WGS sequence"/>
</dbReference>
<dbReference type="InterPro" id="IPR011050">
    <property type="entry name" value="Pectin_lyase_fold/virulence"/>
</dbReference>
<dbReference type="STRING" id="1823756.A4H34_04435"/>
<organism evidence="4 5">
    <name type="scientific">Peptidiphaga gingivicola</name>
    <dbReference type="NCBI Taxonomy" id="2741497"/>
    <lineage>
        <taxon>Bacteria</taxon>
        <taxon>Bacillati</taxon>
        <taxon>Actinomycetota</taxon>
        <taxon>Actinomycetes</taxon>
        <taxon>Actinomycetales</taxon>
        <taxon>Actinomycetaceae</taxon>
        <taxon>Peptidiphaga</taxon>
    </lineage>
</organism>
<keyword evidence="2" id="KW-0732">Signal</keyword>
<dbReference type="InterPro" id="IPR012334">
    <property type="entry name" value="Pectin_lyas_fold"/>
</dbReference>
<dbReference type="RefSeq" id="WP_064231216.1">
    <property type="nucleotide sequence ID" value="NZ_LVZK01000001.1"/>
</dbReference>
<proteinExistence type="predicted"/>
<feature type="compositionally biased region" description="Low complexity" evidence="1">
    <location>
        <begin position="35"/>
        <end position="57"/>
    </location>
</feature>
<feature type="signal peptide" evidence="2">
    <location>
        <begin position="1"/>
        <end position="27"/>
    </location>
</feature>
<sequence>MKRIHITLPRQVTVSVTAGLLCISALAGCRTSADEPGASASGSTAASEATSTQAPQADGAGGKNATSAPADSKDAGGSSQATGGGNGATSGGSADNVNQANADLPAPSTGNKRIGNYDVPKTNVAWVATDGKDSNDGTESKPFATFQKALSTVKDGGTVVAKAGTYRPDPIDVTKKNITIQSAPGATVWLKGSEVVDKAKWKKQGSAWAATGNFHNFCTVCTVNQDPKQEGMAAYPEQAFINGKALRQVASKAEVKEGTFYVEDKTPTTLKDPKNNSKGFNVGKQDAITYYVGSDPTNATTEVSKNARAITVSAEGFNLKGINVAQYSPVQSWKLQNDPVFKDKAGAVAVFIAGSKSTVVDSTFTQVSSGGALGFSDSHGSRAANNRFVDNGGGAAGANRSDDIVYEGNYFSNNNTAKFRIHDCFAYCTIADIKVTHTNRTVFRGNVVDYSAAPREASKASERTTTFPAFWCDEGCIDAKTVNNFFTNVGTAVFYEVSSGGVIASNVVEGSNTGISVGGTDKVKVYNNTVSRTYRPIYIYEDARYDGCNSREKNSEKCVFPEEWSTKHRLSWNTTGVEVYNNILSSRASNGPKDATNVPLAMPVYLDGAKNTNGKEIFSNQMFAGFDYNVYYRSNQSNEPIVMNWDLPSKDPHEGPMDVKFAKAADISKDSNAGKAVKGIETHALDTFGSRAQNPYFVKEADSNSAYNQSNYSLKEGSKARGSGKPLPEDVAKAIDPSGKTVVAGKAVDRGALVNVKMNAAKK</sequence>